<name>A0ABT3RVU7_9BACT</name>
<dbReference type="RefSeq" id="WP_266058496.1">
    <property type="nucleotide sequence ID" value="NZ_JAPFQN010000012.1"/>
</dbReference>
<evidence type="ECO:0000313" key="4">
    <source>
        <dbReference type="Proteomes" id="UP001209885"/>
    </source>
</evidence>
<reference evidence="3 4" key="1">
    <citation type="submission" date="2022-11" db="EMBL/GenBank/DDBJ databases">
        <title>The characterization of three novel Bacteroidetes species and genomic analysis of their roles in tidal elemental geochemical cycles.</title>
        <authorList>
            <person name="Ma K."/>
        </authorList>
    </citation>
    <scope>NUCLEOTIDE SEQUENCE [LARGE SCALE GENOMIC DNA]</scope>
    <source>
        <strain evidence="3 4">M17</strain>
    </source>
</reference>
<dbReference type="Proteomes" id="UP001209885">
    <property type="component" value="Unassembled WGS sequence"/>
</dbReference>
<dbReference type="Pfam" id="PF04773">
    <property type="entry name" value="FecR"/>
    <property type="match status" value="1"/>
</dbReference>
<keyword evidence="4" id="KW-1185">Reference proteome</keyword>
<evidence type="ECO:0000313" key="3">
    <source>
        <dbReference type="EMBL" id="MCX2745889.1"/>
    </source>
</evidence>
<dbReference type="EMBL" id="JAPFQN010000012">
    <property type="protein sequence ID" value="MCX2745889.1"/>
    <property type="molecule type" value="Genomic_DNA"/>
</dbReference>
<accession>A0ABT3RVU7</accession>
<evidence type="ECO:0000256" key="1">
    <source>
        <dbReference type="SAM" id="MobiDB-lite"/>
    </source>
</evidence>
<feature type="domain" description="FecR protein" evidence="2">
    <location>
        <begin position="22"/>
        <end position="109"/>
    </location>
</feature>
<protein>
    <submittedName>
        <fullName evidence="3">FecR family protein</fullName>
    </submittedName>
</protein>
<feature type="region of interest" description="Disordered" evidence="1">
    <location>
        <begin position="184"/>
        <end position="221"/>
    </location>
</feature>
<sequence>MKRFFILVPLVIFFTSCGDKSIETEDNFKTVTLPDSSTVYLNHNTKISYDEDFEERKVHLDGEAFFDVVPGEKKFTVITENGEVEVEGTSFNVVSIDMDINVEVVTGIVHLHSHGHKHKLGRGQRGFFHPGNKGIRVARANHAHNHWLDLLVVDLKLGGFHPGRGHRKFFKGNNGRGNRKFKIKPGHGNGNFKSGKFKSGKGKPGKGNRGKGNKGKLKIKF</sequence>
<dbReference type="InterPro" id="IPR012373">
    <property type="entry name" value="Ferrdict_sens_TM"/>
</dbReference>
<gene>
    <name evidence="3" type="ORF">OO013_18550</name>
</gene>
<dbReference type="PROSITE" id="PS51257">
    <property type="entry name" value="PROKAR_LIPOPROTEIN"/>
    <property type="match status" value="1"/>
</dbReference>
<feature type="compositionally biased region" description="Basic residues" evidence="1">
    <location>
        <begin position="195"/>
        <end position="221"/>
    </location>
</feature>
<proteinExistence type="predicted"/>
<comment type="caution">
    <text evidence="3">The sequence shown here is derived from an EMBL/GenBank/DDBJ whole genome shotgun (WGS) entry which is preliminary data.</text>
</comment>
<dbReference type="Gene3D" id="2.60.120.1440">
    <property type="match status" value="1"/>
</dbReference>
<dbReference type="PANTHER" id="PTHR30273:SF2">
    <property type="entry name" value="PROTEIN FECR"/>
    <property type="match status" value="1"/>
</dbReference>
<dbReference type="PANTHER" id="PTHR30273">
    <property type="entry name" value="PERIPLASMIC SIGNAL SENSOR AND SIGMA FACTOR ACTIVATOR FECR-RELATED"/>
    <property type="match status" value="1"/>
</dbReference>
<evidence type="ECO:0000259" key="2">
    <source>
        <dbReference type="Pfam" id="PF04773"/>
    </source>
</evidence>
<dbReference type="InterPro" id="IPR006860">
    <property type="entry name" value="FecR"/>
</dbReference>
<organism evidence="3 4">
    <name type="scientific">Mangrovivirga halotolerans</name>
    <dbReference type="NCBI Taxonomy" id="2993936"/>
    <lineage>
        <taxon>Bacteria</taxon>
        <taxon>Pseudomonadati</taxon>
        <taxon>Bacteroidota</taxon>
        <taxon>Cytophagia</taxon>
        <taxon>Cytophagales</taxon>
        <taxon>Mangrovivirgaceae</taxon>
        <taxon>Mangrovivirga</taxon>
    </lineage>
</organism>